<dbReference type="GO" id="GO:0005524">
    <property type="term" value="F:ATP binding"/>
    <property type="evidence" value="ECO:0007669"/>
    <property type="project" value="UniProtKB-KW"/>
</dbReference>
<evidence type="ECO:0000256" key="1">
    <source>
        <dbReference type="ARBA" id="ARBA00022448"/>
    </source>
</evidence>
<reference evidence="5" key="1">
    <citation type="submission" date="2020-07" db="EMBL/GenBank/DDBJ databases">
        <title>Huge and variable diversity of episymbiotic CPR bacteria and DPANN archaea in groundwater ecosystems.</title>
        <authorList>
            <person name="He C.Y."/>
            <person name="Keren R."/>
            <person name="Whittaker M."/>
            <person name="Farag I.F."/>
            <person name="Doudna J."/>
            <person name="Cate J.H.D."/>
            <person name="Banfield J.F."/>
        </authorList>
    </citation>
    <scope>NUCLEOTIDE SEQUENCE</scope>
    <source>
        <strain evidence="5">NC_groundwater_717_Ag_S-0.2um_59_8</strain>
    </source>
</reference>
<dbReference type="PANTHER" id="PTHR42788">
    <property type="entry name" value="TAURINE IMPORT ATP-BINDING PROTEIN-RELATED"/>
    <property type="match status" value="1"/>
</dbReference>
<protein>
    <submittedName>
        <fullName evidence="5">ABC transporter ATP-binding protein</fullName>
    </submittedName>
</protein>
<dbReference type="Proteomes" id="UP000741360">
    <property type="component" value="Unassembled WGS sequence"/>
</dbReference>
<proteinExistence type="predicted"/>
<dbReference type="InterPro" id="IPR003439">
    <property type="entry name" value="ABC_transporter-like_ATP-bd"/>
</dbReference>
<evidence type="ECO:0000313" key="5">
    <source>
        <dbReference type="EMBL" id="MBI3014811.1"/>
    </source>
</evidence>
<accession>A0A932GPA0</accession>
<comment type="caution">
    <text evidence="5">The sequence shown here is derived from an EMBL/GenBank/DDBJ whole genome shotgun (WGS) entry which is preliminary data.</text>
</comment>
<dbReference type="PANTHER" id="PTHR42788:SF19">
    <property type="entry name" value="ALIPHATIC SULFONATES IMPORT ATP-BINDING PROTEIN SSUB 2"/>
    <property type="match status" value="1"/>
</dbReference>
<dbReference type="CDD" id="cd03293">
    <property type="entry name" value="ABC_NrtD_SsuB_transporters"/>
    <property type="match status" value="1"/>
</dbReference>
<keyword evidence="1" id="KW-0813">Transport</keyword>
<dbReference type="Gene3D" id="3.40.50.300">
    <property type="entry name" value="P-loop containing nucleotide triphosphate hydrolases"/>
    <property type="match status" value="1"/>
</dbReference>
<evidence type="ECO:0000313" key="6">
    <source>
        <dbReference type="Proteomes" id="UP000741360"/>
    </source>
</evidence>
<evidence type="ECO:0000256" key="2">
    <source>
        <dbReference type="ARBA" id="ARBA00022741"/>
    </source>
</evidence>
<evidence type="ECO:0000256" key="3">
    <source>
        <dbReference type="ARBA" id="ARBA00022840"/>
    </source>
</evidence>
<dbReference type="InterPro" id="IPR003593">
    <property type="entry name" value="AAA+_ATPase"/>
</dbReference>
<dbReference type="PROSITE" id="PS00211">
    <property type="entry name" value="ABC_TRANSPORTER_1"/>
    <property type="match status" value="1"/>
</dbReference>
<dbReference type="InterPro" id="IPR017871">
    <property type="entry name" value="ABC_transporter-like_CS"/>
</dbReference>
<dbReference type="SUPFAM" id="SSF52540">
    <property type="entry name" value="P-loop containing nucleoside triphosphate hydrolases"/>
    <property type="match status" value="1"/>
</dbReference>
<dbReference type="InterPro" id="IPR027417">
    <property type="entry name" value="P-loop_NTPase"/>
</dbReference>
<dbReference type="Pfam" id="PF00005">
    <property type="entry name" value="ABC_tran"/>
    <property type="match status" value="1"/>
</dbReference>
<organism evidence="5 6">
    <name type="scientific">Tectimicrobiota bacterium</name>
    <dbReference type="NCBI Taxonomy" id="2528274"/>
    <lineage>
        <taxon>Bacteria</taxon>
        <taxon>Pseudomonadati</taxon>
        <taxon>Nitrospinota/Tectimicrobiota group</taxon>
        <taxon>Candidatus Tectimicrobiota</taxon>
    </lineage>
</organism>
<sequence length="251" mass="28305">MIEVSRLSKCFGSLQVLNSLSFRVAQGEFVTIFGPSGCGKTTLLRILATLEQPDRGTIEVNGVDGFARHEEYKGKISLVWQDPRLLPWRTALQNVTFALEMRYPEVSKEEAGRRAREAIKFVGLLDFADHLPRQLSGGMRQRINLARALVLDADIMLMDEPLASLNEITEKRQLMNEIAHLWEVKRKTVVYVTHSVSEAVYLSDRILVFSDKPTALLEEVRVPLSRPRNLTSRTAEEIGNHISELFGGMIA</sequence>
<dbReference type="EMBL" id="JACPSX010000127">
    <property type="protein sequence ID" value="MBI3014811.1"/>
    <property type="molecule type" value="Genomic_DNA"/>
</dbReference>
<keyword evidence="2" id="KW-0547">Nucleotide-binding</keyword>
<keyword evidence="3 5" id="KW-0067">ATP-binding</keyword>
<feature type="domain" description="ABC transporter" evidence="4">
    <location>
        <begin position="2"/>
        <end position="236"/>
    </location>
</feature>
<dbReference type="AlphaFoldDB" id="A0A932GPA0"/>
<gene>
    <name evidence="5" type="ORF">HYY65_07095</name>
</gene>
<dbReference type="PROSITE" id="PS50893">
    <property type="entry name" value="ABC_TRANSPORTER_2"/>
    <property type="match status" value="1"/>
</dbReference>
<evidence type="ECO:0000259" key="4">
    <source>
        <dbReference type="PROSITE" id="PS50893"/>
    </source>
</evidence>
<dbReference type="SMART" id="SM00382">
    <property type="entry name" value="AAA"/>
    <property type="match status" value="1"/>
</dbReference>
<name>A0A932GPA0_UNCTE</name>
<dbReference type="GO" id="GO:0016887">
    <property type="term" value="F:ATP hydrolysis activity"/>
    <property type="evidence" value="ECO:0007669"/>
    <property type="project" value="InterPro"/>
</dbReference>
<dbReference type="InterPro" id="IPR050166">
    <property type="entry name" value="ABC_transporter_ATP-bind"/>
</dbReference>